<evidence type="ECO:0000256" key="8">
    <source>
        <dbReference type="SAM" id="Phobius"/>
    </source>
</evidence>
<dbReference type="Proteomes" id="UP000812287">
    <property type="component" value="Unassembled WGS sequence"/>
</dbReference>
<evidence type="ECO:0000259" key="9">
    <source>
        <dbReference type="Pfam" id="PF13813"/>
    </source>
</evidence>
<proteinExistence type="inferred from homology"/>
<feature type="transmembrane region" description="Helical" evidence="8">
    <location>
        <begin position="276"/>
        <end position="293"/>
    </location>
</feature>
<dbReference type="GO" id="GO:0016020">
    <property type="term" value="C:membrane"/>
    <property type="evidence" value="ECO:0007669"/>
    <property type="project" value="UniProtKB-SubCell"/>
</dbReference>
<organism evidence="10 11">
    <name type="scientific">Guyanagaster necrorhizus</name>
    <dbReference type="NCBI Taxonomy" id="856835"/>
    <lineage>
        <taxon>Eukaryota</taxon>
        <taxon>Fungi</taxon>
        <taxon>Dikarya</taxon>
        <taxon>Basidiomycota</taxon>
        <taxon>Agaricomycotina</taxon>
        <taxon>Agaricomycetes</taxon>
        <taxon>Agaricomycetidae</taxon>
        <taxon>Agaricales</taxon>
        <taxon>Marasmiineae</taxon>
        <taxon>Physalacriaceae</taxon>
        <taxon>Guyanagaster</taxon>
    </lineage>
</organism>
<keyword evidence="6 8" id="KW-1133">Transmembrane helix</keyword>
<reference evidence="10" key="1">
    <citation type="submission" date="2020-11" db="EMBL/GenBank/DDBJ databases">
        <title>Adaptations for nitrogen fixation in a non-lichenized fungal sporocarp promotes dispersal by wood-feeding termites.</title>
        <authorList>
            <consortium name="DOE Joint Genome Institute"/>
            <person name="Koch R.A."/>
            <person name="Yoon G."/>
            <person name="Arayal U."/>
            <person name="Lail K."/>
            <person name="Amirebrahimi M."/>
            <person name="Labutti K."/>
            <person name="Lipzen A."/>
            <person name="Riley R."/>
            <person name="Barry K."/>
            <person name="Henrissat B."/>
            <person name="Grigoriev I.V."/>
            <person name="Herr J.R."/>
            <person name="Aime M.C."/>
        </authorList>
    </citation>
    <scope>NUCLEOTIDE SEQUENCE</scope>
    <source>
        <strain evidence="10">MCA 3950</strain>
    </source>
</reference>
<name>A0A9P8AUI7_9AGAR</name>
<sequence>MHTDNIRPPFPLLKFLVLPDLFLAAVLAIGLPKWARVIYLLGFVGLTYRGLQYSTGPDKMQDYAMGSTLGGQLFTAIHLLLLAEPIIQYRHFSDTDDPQKRSFLRRVYWAACIIHSPRGIGWNYEVSHVPPRPAVSHGSFICSRLFRILVFFFFIDAAQTFRRINPLFSLSDAVLETASVTSQGFLLRCPNIIAWMAIPYAGVQLQYHLISVISVALGFSMPSDWPAPYGRWSDAYTVRDFWGRTWHQMLRRYASSIGKFVSQAAGFKRGSFGSSYMQLIMGFCVSGLMHIFGDAMVEWRYLGSSLSFFLAQPVAIVTEDAVIGIFRRADMKLHPLVCRSIGYAWVFAWLNMSFPWYIDWALRAGLGRGDLLPVTPLWSLLNFWKEGKGLDTIFS</sequence>
<evidence type="ECO:0000256" key="2">
    <source>
        <dbReference type="ARBA" id="ARBA00005179"/>
    </source>
</evidence>
<comment type="pathway">
    <text evidence="2">Secondary metabolite biosynthesis.</text>
</comment>
<feature type="transmembrane region" description="Helical" evidence="8">
    <location>
        <begin position="63"/>
        <end position="82"/>
    </location>
</feature>
<evidence type="ECO:0000256" key="3">
    <source>
        <dbReference type="ARBA" id="ARBA00007282"/>
    </source>
</evidence>
<comment type="caution">
    <text evidence="10">The sequence shown here is derived from an EMBL/GenBank/DDBJ whole genome shotgun (WGS) entry which is preliminary data.</text>
</comment>
<evidence type="ECO:0000256" key="7">
    <source>
        <dbReference type="ARBA" id="ARBA00023136"/>
    </source>
</evidence>
<dbReference type="EMBL" id="MU250530">
    <property type="protein sequence ID" value="KAG7448101.1"/>
    <property type="molecule type" value="Genomic_DNA"/>
</dbReference>
<accession>A0A9P8AUI7</accession>
<keyword evidence="11" id="KW-1185">Reference proteome</keyword>
<evidence type="ECO:0000256" key="5">
    <source>
        <dbReference type="ARBA" id="ARBA00022692"/>
    </source>
</evidence>
<dbReference type="OrthoDB" id="1077582at2759"/>
<keyword evidence="7 8" id="KW-0472">Membrane</keyword>
<dbReference type="RefSeq" id="XP_043041601.1">
    <property type="nucleotide sequence ID" value="XM_043182153.1"/>
</dbReference>
<dbReference type="GO" id="GO:0008374">
    <property type="term" value="F:O-acyltransferase activity"/>
    <property type="evidence" value="ECO:0007669"/>
    <property type="project" value="InterPro"/>
</dbReference>
<dbReference type="AlphaFoldDB" id="A0A9P8AUI7"/>
<comment type="similarity">
    <text evidence="3">Belongs to the wax synthase family.</text>
</comment>
<dbReference type="PANTHER" id="PTHR31595:SF57">
    <property type="entry name" value="OS04G0481900 PROTEIN"/>
    <property type="match status" value="1"/>
</dbReference>
<gene>
    <name evidence="10" type="ORF">BT62DRAFT_753427</name>
</gene>
<dbReference type="PANTHER" id="PTHR31595">
    <property type="entry name" value="LONG-CHAIN-ALCOHOL O-FATTY-ACYLTRANSFERASE 3-RELATED"/>
    <property type="match status" value="1"/>
</dbReference>
<feature type="transmembrane region" description="Helical" evidence="8">
    <location>
        <begin position="305"/>
        <end position="326"/>
    </location>
</feature>
<feature type="transmembrane region" description="Helical" evidence="8">
    <location>
        <begin position="338"/>
        <end position="358"/>
    </location>
</feature>
<evidence type="ECO:0000256" key="4">
    <source>
        <dbReference type="ARBA" id="ARBA00022679"/>
    </source>
</evidence>
<feature type="domain" description="Wax synthase" evidence="9">
    <location>
        <begin position="225"/>
        <end position="309"/>
    </location>
</feature>
<evidence type="ECO:0000313" key="10">
    <source>
        <dbReference type="EMBL" id="KAG7448101.1"/>
    </source>
</evidence>
<evidence type="ECO:0000256" key="1">
    <source>
        <dbReference type="ARBA" id="ARBA00004141"/>
    </source>
</evidence>
<comment type="subcellular location">
    <subcellularLocation>
        <location evidence="1">Membrane</location>
        <topology evidence="1">Multi-pass membrane protein</topology>
    </subcellularLocation>
</comment>
<protein>
    <recommendedName>
        <fullName evidence="9">Wax synthase domain-containing protein</fullName>
    </recommendedName>
</protein>
<dbReference type="Pfam" id="PF13813">
    <property type="entry name" value="MBOAT_2"/>
    <property type="match status" value="1"/>
</dbReference>
<evidence type="ECO:0000256" key="6">
    <source>
        <dbReference type="ARBA" id="ARBA00022989"/>
    </source>
</evidence>
<dbReference type="InterPro" id="IPR044851">
    <property type="entry name" value="Wax_synthase"/>
</dbReference>
<dbReference type="GO" id="GO:0006629">
    <property type="term" value="P:lipid metabolic process"/>
    <property type="evidence" value="ECO:0007669"/>
    <property type="project" value="InterPro"/>
</dbReference>
<dbReference type="InterPro" id="IPR032805">
    <property type="entry name" value="Wax_synthase_dom"/>
</dbReference>
<dbReference type="GeneID" id="66104449"/>
<keyword evidence="5 8" id="KW-0812">Transmembrane</keyword>
<evidence type="ECO:0000313" key="11">
    <source>
        <dbReference type="Proteomes" id="UP000812287"/>
    </source>
</evidence>
<keyword evidence="4" id="KW-0808">Transferase</keyword>